<dbReference type="PANTHER" id="PTHR19328:SF75">
    <property type="entry name" value="ALDOSE SUGAR DEHYDROGENASE YLII"/>
    <property type="match status" value="1"/>
</dbReference>
<protein>
    <submittedName>
        <fullName evidence="5">T9SS type A sorting domain-containing protein</fullName>
    </submittedName>
</protein>
<dbReference type="AlphaFoldDB" id="A0A5C6YKE3"/>
<evidence type="ECO:0000313" key="5">
    <source>
        <dbReference type="EMBL" id="TXD67948.1"/>
    </source>
</evidence>
<evidence type="ECO:0000259" key="4">
    <source>
        <dbReference type="Pfam" id="PF18962"/>
    </source>
</evidence>
<dbReference type="NCBIfam" id="NF033708">
    <property type="entry name" value="T9SS_Cterm_ChiA"/>
    <property type="match status" value="1"/>
</dbReference>
<evidence type="ECO:0000256" key="2">
    <source>
        <dbReference type="SAM" id="SignalP"/>
    </source>
</evidence>
<gene>
    <name evidence="5" type="ORF">ESV24_14490</name>
</gene>
<dbReference type="InterPro" id="IPR011042">
    <property type="entry name" value="6-blade_b-propeller_TolB-like"/>
</dbReference>
<proteinExistence type="predicted"/>
<reference evidence="5 6" key="1">
    <citation type="submission" date="2019-08" db="EMBL/GenBank/DDBJ databases">
        <title>Genome of Aequorivita lipolytica Y10-2 (type strain).</title>
        <authorList>
            <person name="Bowman J.P."/>
        </authorList>
    </citation>
    <scope>NUCLEOTIDE SEQUENCE [LARGE SCALE GENOMIC DNA]</scope>
    <source>
        <strain evidence="5 6">Y10-2</strain>
    </source>
</reference>
<name>A0A5C6YKE3_9FLAO</name>
<dbReference type="InterPro" id="IPR026444">
    <property type="entry name" value="Secre_tail"/>
</dbReference>
<feature type="signal peptide" evidence="2">
    <location>
        <begin position="1"/>
        <end position="20"/>
    </location>
</feature>
<dbReference type="SUPFAM" id="SSF50952">
    <property type="entry name" value="Soluble quinoprotein glucose dehydrogenase"/>
    <property type="match status" value="1"/>
</dbReference>
<comment type="caution">
    <text evidence="5">The sequence shown here is derived from an EMBL/GenBank/DDBJ whole genome shotgun (WGS) entry which is preliminary data.</text>
</comment>
<accession>A0A5C6YKE3</accession>
<dbReference type="InterPro" id="IPR011041">
    <property type="entry name" value="Quinoprot_gluc/sorb_DH_b-prop"/>
</dbReference>
<dbReference type="OrthoDB" id="9770043at2"/>
<dbReference type="PANTHER" id="PTHR19328">
    <property type="entry name" value="HEDGEHOG-INTERACTING PROTEIN"/>
    <property type="match status" value="1"/>
</dbReference>
<feature type="domain" description="Secretion system C-terminal sorting" evidence="4">
    <location>
        <begin position="391"/>
        <end position="461"/>
    </location>
</feature>
<evidence type="ECO:0000259" key="3">
    <source>
        <dbReference type="Pfam" id="PF07995"/>
    </source>
</evidence>
<evidence type="ECO:0000313" key="6">
    <source>
        <dbReference type="Proteomes" id="UP000321945"/>
    </source>
</evidence>
<keyword evidence="1 2" id="KW-0732">Signal</keyword>
<keyword evidence="6" id="KW-1185">Reference proteome</keyword>
<dbReference type="NCBIfam" id="TIGR04183">
    <property type="entry name" value="Por_Secre_tail"/>
    <property type="match status" value="1"/>
</dbReference>
<dbReference type="RefSeq" id="WP_111816252.1">
    <property type="nucleotide sequence ID" value="NZ_CBCRZQ010000006.1"/>
</dbReference>
<feature type="domain" description="Glucose/Sorbosone dehydrogenase" evidence="3">
    <location>
        <begin position="46"/>
        <end position="334"/>
    </location>
</feature>
<feature type="chain" id="PRO_5022982789" evidence="2">
    <location>
        <begin position="21"/>
        <end position="462"/>
    </location>
</feature>
<dbReference type="Pfam" id="PF18962">
    <property type="entry name" value="Por_Secre_tail"/>
    <property type="match status" value="1"/>
</dbReference>
<dbReference type="Pfam" id="PF07995">
    <property type="entry name" value="GSDH"/>
    <property type="match status" value="1"/>
</dbReference>
<organism evidence="5 6">
    <name type="scientific">Aequorivita lipolytica</name>
    <dbReference type="NCBI Taxonomy" id="153267"/>
    <lineage>
        <taxon>Bacteria</taxon>
        <taxon>Pseudomonadati</taxon>
        <taxon>Bacteroidota</taxon>
        <taxon>Flavobacteriia</taxon>
        <taxon>Flavobacteriales</taxon>
        <taxon>Flavobacteriaceae</taxon>
        <taxon>Aequorivita</taxon>
    </lineage>
</organism>
<dbReference type="Proteomes" id="UP000321945">
    <property type="component" value="Unassembled WGS sequence"/>
</dbReference>
<dbReference type="Gene3D" id="2.120.10.30">
    <property type="entry name" value="TolB, C-terminal domain"/>
    <property type="match status" value="1"/>
</dbReference>
<evidence type="ECO:0000256" key="1">
    <source>
        <dbReference type="ARBA" id="ARBA00022729"/>
    </source>
</evidence>
<dbReference type="EMBL" id="VORU01000019">
    <property type="protein sequence ID" value="TXD67948.1"/>
    <property type="molecule type" value="Genomic_DNA"/>
</dbReference>
<sequence>MKKYILLLLPLFAINMYSQSIDISLYADGFDNPLYVTNDGVFNTELRLYVVEQGGKIKIISNGNTNPAPFLNISGQVSNGGEQGLLGLAFHPDYENNGYFYINYTKANGDTQVSRFSVDVTNPDLADPTSELPIIDYAQPFATHNGGNLAFGPDGYLYISSGDGGSGGDPGNRSQNKNVLLGKLLRIDVDNPSGGNNYGIPANNPFVGDPNAREEIWAYGLRNPWRFSFDFQDNNLWIGDVGQGNLEEINKADVAEAGLNYGWRCYEGSQPYNTQGCPPQSELTFPIAEYTHANGNCSITGGYVYRGQAYALVFDGLYFYADYCSGKIATLDANGQLGEEVYFTGKNWVSFGESYSKEIYMVDGPGGGIYSLYSILSTQDFSLENSLSMLPNPASDNVIFSLKNDSLETIEIFDIRGSAILSKENISSIEITISVETLSSGVYFAKISSEKGQSAVKKLIIE</sequence>
<dbReference type="InterPro" id="IPR012938">
    <property type="entry name" value="Glc/Sorbosone_DH"/>
</dbReference>